<sequence length="217" mass="22695">MNAEELPDADTYTATRLSLHAVAELLLAGPQYRTSGTIRLRATPEGFGTVAAPDLRVEGDALVTGGTRLPLDGRSPRELGAVTGAGAGAPEGLYHDGSGASIADVLRVDAGAARYLQRCLALGDEALRAFAPGQTPVLWPEHFDIGILLDQVAYGVSCGDTYLGVPYAYVVPWEARSGEFWNAPFGAARPMSEVSDVPGFFAEGRRHLASGGPGQNA</sequence>
<accession>A0A7W7D4T7</accession>
<protein>
    <submittedName>
        <fullName evidence="1">Uncharacterized protein</fullName>
    </submittedName>
</protein>
<name>A0A7W7D4T7_9ACTN</name>
<reference evidence="1 2" key="1">
    <citation type="submission" date="2020-08" db="EMBL/GenBank/DDBJ databases">
        <title>Sequencing the genomes of 1000 actinobacteria strains.</title>
        <authorList>
            <person name="Klenk H.-P."/>
        </authorList>
    </citation>
    <scope>NUCLEOTIDE SEQUENCE [LARGE SCALE GENOMIC DNA]</scope>
    <source>
        <strain evidence="1 2">DSM 45784</strain>
    </source>
</reference>
<dbReference type="AlphaFoldDB" id="A0A7W7D4T7"/>
<comment type="caution">
    <text evidence="1">The sequence shown here is derived from an EMBL/GenBank/DDBJ whole genome shotgun (WGS) entry which is preliminary data.</text>
</comment>
<dbReference type="EMBL" id="JACHND010000001">
    <property type="protein sequence ID" value="MBB4700258.1"/>
    <property type="molecule type" value="Genomic_DNA"/>
</dbReference>
<evidence type="ECO:0000313" key="1">
    <source>
        <dbReference type="EMBL" id="MBB4700258.1"/>
    </source>
</evidence>
<proteinExistence type="predicted"/>
<dbReference type="Proteomes" id="UP000542210">
    <property type="component" value="Unassembled WGS sequence"/>
</dbReference>
<gene>
    <name evidence="1" type="ORF">BJ982_001802</name>
</gene>
<dbReference type="RefSeq" id="WP_184878292.1">
    <property type="nucleotide sequence ID" value="NZ_BOOV01000030.1"/>
</dbReference>
<organism evidence="1 2">
    <name type="scientific">Sphaerisporangium siamense</name>
    <dbReference type="NCBI Taxonomy" id="795645"/>
    <lineage>
        <taxon>Bacteria</taxon>
        <taxon>Bacillati</taxon>
        <taxon>Actinomycetota</taxon>
        <taxon>Actinomycetes</taxon>
        <taxon>Streptosporangiales</taxon>
        <taxon>Streptosporangiaceae</taxon>
        <taxon>Sphaerisporangium</taxon>
    </lineage>
</organism>
<evidence type="ECO:0000313" key="2">
    <source>
        <dbReference type="Proteomes" id="UP000542210"/>
    </source>
</evidence>
<keyword evidence="2" id="KW-1185">Reference proteome</keyword>